<gene>
    <name evidence="3" type="ORF">L484_007505</name>
</gene>
<dbReference type="Proteomes" id="UP000030645">
    <property type="component" value="Unassembled WGS sequence"/>
</dbReference>
<dbReference type="PANTHER" id="PTHR33463">
    <property type="entry name" value="NB-ARC DOMAIN-CONTAINING PROTEIN-RELATED"/>
    <property type="match status" value="1"/>
</dbReference>
<dbReference type="InterPro" id="IPR032675">
    <property type="entry name" value="LRR_dom_sf"/>
</dbReference>
<evidence type="ECO:0000313" key="3">
    <source>
        <dbReference type="EMBL" id="EXC22896.1"/>
    </source>
</evidence>
<dbReference type="AlphaFoldDB" id="W9SD34"/>
<dbReference type="InterPro" id="IPR050905">
    <property type="entry name" value="Plant_NBS-LRR"/>
</dbReference>
<accession>W9SD34</accession>
<keyword evidence="1" id="KW-0611">Plant defense</keyword>
<keyword evidence="4" id="KW-1185">Reference proteome</keyword>
<proteinExistence type="predicted"/>
<evidence type="ECO:0000313" key="4">
    <source>
        <dbReference type="Proteomes" id="UP000030645"/>
    </source>
</evidence>
<protein>
    <recommendedName>
        <fullName evidence="2">Disease resistance protein At4g27190-like leucine-rich repeats domain-containing protein</fullName>
    </recommendedName>
</protein>
<evidence type="ECO:0000259" key="2">
    <source>
        <dbReference type="Pfam" id="PF23247"/>
    </source>
</evidence>
<sequence length="175" mass="20236">MAATRWRQYFPVEEKRILLNIIEIEVVENIEFPRLCSLTLGGLPKLIQFCEEVKKARMTLPHRTQEQLNVDSDLPLFHPKLLASSTTFPNLKELFVNRTSGSSKYLFPASVAANLVQLNRLEIKDCTVMEEMISTDQTMARMLLPQLNYLELKHLPKLTRFCTSSVRFLSSLFFL</sequence>
<feature type="domain" description="Disease resistance protein At4g27190-like leucine-rich repeats" evidence="2">
    <location>
        <begin position="77"/>
        <end position="162"/>
    </location>
</feature>
<reference evidence="4" key="1">
    <citation type="submission" date="2013-01" db="EMBL/GenBank/DDBJ databases">
        <title>Draft Genome Sequence of a Mulberry Tree, Morus notabilis C.K. Schneid.</title>
        <authorList>
            <person name="He N."/>
            <person name="Zhao S."/>
        </authorList>
    </citation>
    <scope>NUCLEOTIDE SEQUENCE</scope>
</reference>
<dbReference type="Pfam" id="PF23247">
    <property type="entry name" value="LRR_RPS2"/>
    <property type="match status" value="1"/>
</dbReference>
<organism evidence="3 4">
    <name type="scientific">Morus notabilis</name>
    <dbReference type="NCBI Taxonomy" id="981085"/>
    <lineage>
        <taxon>Eukaryota</taxon>
        <taxon>Viridiplantae</taxon>
        <taxon>Streptophyta</taxon>
        <taxon>Embryophyta</taxon>
        <taxon>Tracheophyta</taxon>
        <taxon>Spermatophyta</taxon>
        <taxon>Magnoliopsida</taxon>
        <taxon>eudicotyledons</taxon>
        <taxon>Gunneridae</taxon>
        <taxon>Pentapetalae</taxon>
        <taxon>rosids</taxon>
        <taxon>fabids</taxon>
        <taxon>Rosales</taxon>
        <taxon>Moraceae</taxon>
        <taxon>Moreae</taxon>
        <taxon>Morus</taxon>
    </lineage>
</organism>
<dbReference type="SUPFAM" id="SSF52047">
    <property type="entry name" value="RNI-like"/>
    <property type="match status" value="1"/>
</dbReference>
<dbReference type="Gene3D" id="3.80.10.10">
    <property type="entry name" value="Ribonuclease Inhibitor"/>
    <property type="match status" value="1"/>
</dbReference>
<evidence type="ECO:0000256" key="1">
    <source>
        <dbReference type="ARBA" id="ARBA00022821"/>
    </source>
</evidence>
<dbReference type="InterPro" id="IPR057135">
    <property type="entry name" value="At4g27190-like_LRR"/>
</dbReference>
<dbReference type="PANTHER" id="PTHR33463:SF198">
    <property type="entry name" value="RPP4C3"/>
    <property type="match status" value="1"/>
</dbReference>
<name>W9SD34_9ROSA</name>
<dbReference type="EMBL" id="KE345984">
    <property type="protein sequence ID" value="EXC22896.1"/>
    <property type="molecule type" value="Genomic_DNA"/>
</dbReference>